<evidence type="ECO:0000313" key="3">
    <source>
        <dbReference type="Proteomes" id="UP000236291"/>
    </source>
</evidence>
<name>A0A2K3PB28_TRIPR</name>
<evidence type="ECO:0000313" key="2">
    <source>
        <dbReference type="EMBL" id="PNY12493.1"/>
    </source>
</evidence>
<dbReference type="STRING" id="57577.A0A2K3PB28"/>
<reference evidence="2 3" key="1">
    <citation type="journal article" date="2014" name="Am. J. Bot.">
        <title>Genome assembly and annotation for red clover (Trifolium pratense; Fabaceae).</title>
        <authorList>
            <person name="Istvanek J."/>
            <person name="Jaros M."/>
            <person name="Krenek A."/>
            <person name="Repkova J."/>
        </authorList>
    </citation>
    <scope>NUCLEOTIDE SEQUENCE [LARGE SCALE GENOMIC DNA]</scope>
    <source>
        <strain evidence="3">cv. Tatra</strain>
        <tissue evidence="2">Young leaves</tissue>
    </source>
</reference>
<dbReference type="Proteomes" id="UP000236291">
    <property type="component" value="Unassembled WGS sequence"/>
</dbReference>
<dbReference type="Gene3D" id="3.30.420.40">
    <property type="match status" value="2"/>
</dbReference>
<proteinExistence type="predicted"/>
<dbReference type="EMBL" id="ASHM01005327">
    <property type="protein sequence ID" value="PNY12493.1"/>
    <property type="molecule type" value="Genomic_DNA"/>
</dbReference>
<accession>A0A2K3PB28</accession>
<feature type="region of interest" description="Disordered" evidence="1">
    <location>
        <begin position="135"/>
        <end position="157"/>
    </location>
</feature>
<dbReference type="InterPro" id="IPR043129">
    <property type="entry name" value="ATPase_NBD"/>
</dbReference>
<comment type="caution">
    <text evidence="2">The sequence shown here is derived from an EMBL/GenBank/DDBJ whole genome shotgun (WGS) entry which is preliminary data.</text>
</comment>
<dbReference type="ExpressionAtlas" id="A0A2K3PB28">
    <property type="expression patterns" value="baseline"/>
</dbReference>
<reference evidence="2 3" key="2">
    <citation type="journal article" date="2017" name="Front. Plant Sci.">
        <title>Gene Classification and Mining of Molecular Markers Useful in Red Clover (Trifolium pratense) Breeding.</title>
        <authorList>
            <person name="Istvanek J."/>
            <person name="Dluhosova J."/>
            <person name="Dluhos P."/>
            <person name="Patkova L."/>
            <person name="Nedelnik J."/>
            <person name="Repkova J."/>
        </authorList>
    </citation>
    <scope>NUCLEOTIDE SEQUENCE [LARGE SCALE GENOMIC DNA]</scope>
    <source>
        <strain evidence="3">cv. Tatra</strain>
        <tissue evidence="2">Young leaves</tissue>
    </source>
</reference>
<dbReference type="FunFam" id="3.30.420.40:FF:000378">
    <property type="entry name" value="Actin-related protein 9"/>
    <property type="match status" value="1"/>
</dbReference>
<evidence type="ECO:0000256" key="1">
    <source>
        <dbReference type="SAM" id="MobiDB-lite"/>
    </source>
</evidence>
<dbReference type="InterPro" id="IPR004000">
    <property type="entry name" value="Actin"/>
</dbReference>
<sequence>MDYLKSALPSQIMSERGSNLVVINPGSANIRIGLASQDNPFNIPHCIAHYTNQVPKKNVQDQMLNSQVTTAQHMEREKAYDVIASLLKIPLLDEEPSGNSFPRKMGRVDGYNPHSIKKDSPFTWTNVYEEVTSSSSLSALETSSKDETRESLDPKEGTDLKEIGVSNRKFRQFICGEEALRISPTEPYCVCRPIRRGHLNISQHYPMQQVREDLRAIWDWILIEKLHIPRNERNMYSAILVMPETFDNRGTNTTLCLTVHIELFDQEGLAAVFGNGLSTACVVNIGAQVTSLICIEDGAALTSTAKTLTFGGEEGQVDAVAAVYSYEDKAPPGSHRTRLTALNVPPMGLFYPMLFVPDVYPPPPRTWFKDYDDMLEDTWHIDFSRRSDMSDTFYPNVNGGLPMWESYPVFSTKPKKEENLGLAEAITNCILSTGRIDIQRKLFCSIQL</sequence>
<feature type="non-terminal residue" evidence="2">
    <location>
        <position position="448"/>
    </location>
</feature>
<organism evidence="2 3">
    <name type="scientific">Trifolium pratense</name>
    <name type="common">Red clover</name>
    <dbReference type="NCBI Taxonomy" id="57577"/>
    <lineage>
        <taxon>Eukaryota</taxon>
        <taxon>Viridiplantae</taxon>
        <taxon>Streptophyta</taxon>
        <taxon>Embryophyta</taxon>
        <taxon>Tracheophyta</taxon>
        <taxon>Spermatophyta</taxon>
        <taxon>Magnoliopsida</taxon>
        <taxon>eudicotyledons</taxon>
        <taxon>Gunneridae</taxon>
        <taxon>Pentapetalae</taxon>
        <taxon>rosids</taxon>
        <taxon>fabids</taxon>
        <taxon>Fabales</taxon>
        <taxon>Fabaceae</taxon>
        <taxon>Papilionoideae</taxon>
        <taxon>50 kb inversion clade</taxon>
        <taxon>NPAAA clade</taxon>
        <taxon>Hologalegina</taxon>
        <taxon>IRL clade</taxon>
        <taxon>Trifolieae</taxon>
        <taxon>Trifolium</taxon>
    </lineage>
</organism>
<gene>
    <name evidence="2" type="ORF">L195_g009124</name>
</gene>
<protein>
    <submittedName>
        <fullName evidence="2">Actin-related protein 9-like</fullName>
    </submittedName>
</protein>
<feature type="compositionally biased region" description="Basic and acidic residues" evidence="1">
    <location>
        <begin position="143"/>
        <end position="157"/>
    </location>
</feature>
<dbReference type="SUPFAM" id="SSF53067">
    <property type="entry name" value="Actin-like ATPase domain"/>
    <property type="match status" value="2"/>
</dbReference>
<dbReference type="AlphaFoldDB" id="A0A2K3PB28"/>
<dbReference type="PANTHER" id="PTHR11937">
    <property type="entry name" value="ACTIN"/>
    <property type="match status" value="1"/>
</dbReference>